<comment type="caution">
    <text evidence="1">The sequence shown here is derived from an EMBL/GenBank/DDBJ whole genome shotgun (WGS) entry which is preliminary data.</text>
</comment>
<dbReference type="AlphaFoldDB" id="A0A845F518"/>
<name>A0A845F518_9BACL</name>
<dbReference type="RefSeq" id="WP_160921417.1">
    <property type="nucleotide sequence ID" value="NZ_WMEY01000010.1"/>
</dbReference>
<dbReference type="EMBL" id="WMEY01000010">
    <property type="protein sequence ID" value="MYL65776.1"/>
    <property type="molecule type" value="Genomic_DNA"/>
</dbReference>
<organism evidence="1 2">
    <name type="scientific">Guptibacillus hwajinpoensis</name>
    <dbReference type="NCBI Taxonomy" id="208199"/>
    <lineage>
        <taxon>Bacteria</taxon>
        <taxon>Bacillati</taxon>
        <taxon>Bacillota</taxon>
        <taxon>Bacilli</taxon>
        <taxon>Bacillales</taxon>
        <taxon>Guptibacillaceae</taxon>
        <taxon>Guptibacillus</taxon>
    </lineage>
</organism>
<dbReference type="Proteomes" id="UP000447833">
    <property type="component" value="Unassembled WGS sequence"/>
</dbReference>
<accession>A0A845F518</accession>
<protein>
    <submittedName>
        <fullName evidence="1">Uncharacterized protein</fullName>
    </submittedName>
</protein>
<gene>
    <name evidence="1" type="ORF">GLW07_20650</name>
</gene>
<reference evidence="1 2" key="1">
    <citation type="submission" date="2019-11" db="EMBL/GenBank/DDBJ databases">
        <title>Genome sequences of 17 halophilic strains isolated from different environments.</title>
        <authorList>
            <person name="Furrow R.E."/>
        </authorList>
    </citation>
    <scope>NUCLEOTIDE SEQUENCE [LARGE SCALE GENOMIC DNA]</scope>
    <source>
        <strain evidence="1 2">22506_14_FS</strain>
    </source>
</reference>
<sequence>MYRENKPTHIGPYDHPDIYPGPRPASSFLYHNGKAHRIDESEHVPVEKQIVHYARGEDVSGSLAFSSSEQFTVEELLLSEGLSPIEERIPLLAYGSNVCLAQLRYKFSLNPDLSDFILYYRAELKDTDVVAGAFLAPYGALPAVIAPVPGAKTEVWVTFVDREQLELLNRTEGGYVLREHLHGKLTLKTGEHFERVYAYYYPHAFLREGSYVRFKDIPGESELPSMWQADLLNELKAMLGYGGHREEFIHELRWNPDLRTKLSTMLNGMEHTFEHPDWGIPNGFYTLNEMTRSQIKKRP</sequence>
<proteinExistence type="predicted"/>
<evidence type="ECO:0000313" key="2">
    <source>
        <dbReference type="Proteomes" id="UP000447833"/>
    </source>
</evidence>
<evidence type="ECO:0000313" key="1">
    <source>
        <dbReference type="EMBL" id="MYL65776.1"/>
    </source>
</evidence>